<sequence>MAGQNDGRIPGGPTTPLVIQERESHISSLVFLGQLYDYPEVKLREHGDWRSSWELTVGQKALVEAFGFHHVDAIRIRRHDKDLILSLIERWWPLRNTFQLPVGEITITLADVAQILGLPITGNPIYFDEQLSPSDLIRTYLGVEPPSDLGTNSSVRLTWLRSTFMHVDHIGDTTVSADDSRVLCCTRAYLLSLCGAFLFPDSTGNKVNVRLLPFLEDLGTCTKHAWGAALLAHLYHSMTSFVSIGPGGRTSKNICGCMTLVQFWSYEHFSIGRPVSLHSDDERVFPGGIRWNTDNIDSHHCVYKVVSIYRGLFDTLNADEVQWQPHSVPQSIIDGARAGGIHRYYIIYHGYIMFHPADRVMRQFGLKQMIPQEPLSSGRTRANIAARVRSFLLGWDSRLTTHSVEHMSELMTSVADVMGTEEFLRWYGTPRMEDRRYQFDESRLHHRALDDNILGERSGHVDLLKLDLRHHLRHHLRTEASLSAKTGNELHDGVAVKVETIINHSQKLEEDIKKVGLKVKNHEDNLEFFKGQIKSVDRCIHNTQVKLGTYHNPSVAVEENNNISLKNSEEQTVEHILGLETSAAGIICQMKIRHGLQASKLPLTKDVLGVVATLGKANDDKLSRAISEFLGLETMLAIVCKSYEGVKALEQYDSEGMIDRSVGLHGLGPSIGRLLDGRFLVFCLENLRPYIGEFIPEDPQKRLALLKPRLSNGESPPGFLGFAVNMINVDRAHISYLTTGGHGLRETLFYNLFSRLQVYETRGQMQSALPCISDGAISLDGGIMRINGLFSLGDRNKVEVTFPIISGISNTPTEVIEMEEEIKLMNWKKERLVEDMSREQAVLNEVKNLFNMKSQELSKLLDSVKSAKTHPGQIAP</sequence>
<dbReference type="PANTHER" id="PTHR33566">
    <property type="entry name" value="EN/SPM-LIKE TRANSPOSON-RELATED"/>
    <property type="match status" value="1"/>
</dbReference>
<reference evidence="3" key="1">
    <citation type="journal article" date="2023" name="GigaByte">
        <title>Genome assembly of the bearded iris, Iris pallida Lam.</title>
        <authorList>
            <person name="Bruccoleri R.E."/>
            <person name="Oakeley E.J."/>
            <person name="Faust A.M.E."/>
            <person name="Altorfer M."/>
            <person name="Dessus-Babus S."/>
            <person name="Burckhardt D."/>
            <person name="Oertli M."/>
            <person name="Naumann U."/>
            <person name="Petersen F."/>
            <person name="Wong J."/>
        </authorList>
    </citation>
    <scope>NUCLEOTIDE SEQUENCE</scope>
    <source>
        <strain evidence="3">GSM-AAB239-AS_SAM_17_03QT</strain>
    </source>
</reference>
<feature type="domain" description="Aminotransferase-like plant mobile" evidence="2">
    <location>
        <begin position="73"/>
        <end position="427"/>
    </location>
</feature>
<dbReference type="InterPro" id="IPR019557">
    <property type="entry name" value="AminoTfrase-like_pln_mobile"/>
</dbReference>
<dbReference type="PANTHER" id="PTHR33566:SF6">
    <property type="entry name" value="PROTEIN DEFECTIVE IN MERISTEM SILENCING 3"/>
    <property type="match status" value="1"/>
</dbReference>
<organism evidence="3 4">
    <name type="scientific">Iris pallida</name>
    <name type="common">Sweet iris</name>
    <dbReference type="NCBI Taxonomy" id="29817"/>
    <lineage>
        <taxon>Eukaryota</taxon>
        <taxon>Viridiplantae</taxon>
        <taxon>Streptophyta</taxon>
        <taxon>Embryophyta</taxon>
        <taxon>Tracheophyta</taxon>
        <taxon>Spermatophyta</taxon>
        <taxon>Magnoliopsida</taxon>
        <taxon>Liliopsida</taxon>
        <taxon>Asparagales</taxon>
        <taxon>Iridaceae</taxon>
        <taxon>Iridoideae</taxon>
        <taxon>Irideae</taxon>
        <taxon>Iris</taxon>
    </lineage>
</organism>
<keyword evidence="1" id="KW-0175">Coiled coil</keyword>
<evidence type="ECO:0000313" key="3">
    <source>
        <dbReference type="EMBL" id="KAJ6811193.1"/>
    </source>
</evidence>
<accession>A0AAX6F4S0</accession>
<dbReference type="Proteomes" id="UP001140949">
    <property type="component" value="Unassembled WGS sequence"/>
</dbReference>
<keyword evidence="4" id="KW-1185">Reference proteome</keyword>
<name>A0AAX6F4S0_IRIPA</name>
<evidence type="ECO:0000256" key="1">
    <source>
        <dbReference type="SAM" id="Coils"/>
    </source>
</evidence>
<protein>
    <submittedName>
        <fullName evidence="3">Protein DEFECTIVE IN MERISTEM SILENCING 3</fullName>
    </submittedName>
</protein>
<gene>
    <name evidence="3" type="ORF">M6B38_154245</name>
</gene>
<comment type="caution">
    <text evidence="3">The sequence shown here is derived from an EMBL/GenBank/DDBJ whole genome shotgun (WGS) entry which is preliminary data.</text>
</comment>
<feature type="coiled-coil region" evidence="1">
    <location>
        <begin position="815"/>
        <end position="849"/>
    </location>
</feature>
<dbReference type="EMBL" id="JANAVB010031818">
    <property type="protein sequence ID" value="KAJ6811193.1"/>
    <property type="molecule type" value="Genomic_DNA"/>
</dbReference>
<proteinExistence type="predicted"/>
<evidence type="ECO:0000259" key="2">
    <source>
        <dbReference type="Pfam" id="PF10536"/>
    </source>
</evidence>
<dbReference type="AlphaFoldDB" id="A0AAX6F4S0"/>
<reference evidence="3" key="2">
    <citation type="submission" date="2023-04" db="EMBL/GenBank/DDBJ databases">
        <authorList>
            <person name="Bruccoleri R.E."/>
            <person name="Oakeley E.J."/>
            <person name="Faust A.-M."/>
            <person name="Dessus-Babus S."/>
            <person name="Altorfer M."/>
            <person name="Burckhardt D."/>
            <person name="Oertli M."/>
            <person name="Naumann U."/>
            <person name="Petersen F."/>
            <person name="Wong J."/>
        </authorList>
    </citation>
    <scope>NUCLEOTIDE SEQUENCE</scope>
    <source>
        <strain evidence="3">GSM-AAB239-AS_SAM_17_03QT</strain>
        <tissue evidence="3">Leaf</tissue>
    </source>
</reference>
<dbReference type="Pfam" id="PF10536">
    <property type="entry name" value="PMD"/>
    <property type="match status" value="1"/>
</dbReference>
<evidence type="ECO:0000313" key="4">
    <source>
        <dbReference type="Proteomes" id="UP001140949"/>
    </source>
</evidence>